<protein>
    <submittedName>
        <fullName evidence="3">Transcriptional regulator</fullName>
    </submittedName>
</protein>
<evidence type="ECO:0000259" key="2">
    <source>
        <dbReference type="SMART" id="SM00966"/>
    </source>
</evidence>
<dbReference type="SMART" id="SM00966">
    <property type="entry name" value="SpoVT_AbrB"/>
    <property type="match status" value="1"/>
</dbReference>
<dbReference type="PANTHER" id="PTHR42930:SF6">
    <property type="entry name" value="PHOSPHATE REGULATORY PROTEIN-LIKE PROTEIN"/>
    <property type="match status" value="1"/>
</dbReference>
<dbReference type="Pfam" id="PF04014">
    <property type="entry name" value="MazE_antitoxin"/>
    <property type="match status" value="1"/>
</dbReference>
<dbReference type="EMBL" id="AOMD01000021">
    <property type="protein sequence ID" value="EMA44852.1"/>
    <property type="molecule type" value="Genomic_DNA"/>
</dbReference>
<proteinExistence type="predicted"/>
<dbReference type="RefSeq" id="WP_006077723.1">
    <property type="nucleotide sequence ID" value="NZ_AOMD01000021.1"/>
</dbReference>
<dbReference type="InterPro" id="IPR038078">
    <property type="entry name" value="PhoU-like_sf"/>
</dbReference>
<name>M0MGI5_9EURY</name>
<keyword evidence="4" id="KW-1185">Reference proteome</keyword>
<dbReference type="STRING" id="1227455.C449_09344"/>
<comment type="caution">
    <text evidence="3">The sequence shown here is derived from an EMBL/GenBank/DDBJ whole genome shotgun (WGS) entry which is preliminary data.</text>
</comment>
<dbReference type="PATRIC" id="fig|1227455.4.peg.1914"/>
<evidence type="ECO:0000256" key="1">
    <source>
        <dbReference type="SAM" id="MobiDB-lite"/>
    </source>
</evidence>
<dbReference type="InterPro" id="IPR007159">
    <property type="entry name" value="SpoVT-AbrB_dom"/>
</dbReference>
<gene>
    <name evidence="3" type="ORF">C449_09344</name>
</gene>
<dbReference type="Gene3D" id="1.20.58.220">
    <property type="entry name" value="Phosphate transport system protein phou homolog 2, domain 2"/>
    <property type="match status" value="1"/>
</dbReference>
<dbReference type="PANTHER" id="PTHR42930">
    <property type="entry name" value="PHOSPHATE-SPECIFIC TRANSPORT SYSTEM ACCESSORY PROTEIN PHOU"/>
    <property type="match status" value="1"/>
</dbReference>
<organism evidence="3 4">
    <name type="scientific">Halococcus saccharolyticus DSM 5350</name>
    <dbReference type="NCBI Taxonomy" id="1227455"/>
    <lineage>
        <taxon>Archaea</taxon>
        <taxon>Methanobacteriati</taxon>
        <taxon>Methanobacteriota</taxon>
        <taxon>Stenosarchaea group</taxon>
        <taxon>Halobacteria</taxon>
        <taxon>Halobacteriales</taxon>
        <taxon>Halococcaceae</taxon>
        <taxon>Halococcus</taxon>
    </lineage>
</organism>
<feature type="region of interest" description="Disordered" evidence="1">
    <location>
        <begin position="47"/>
        <end position="67"/>
    </location>
</feature>
<sequence length="339" mass="37492">METRKVQLSGGTTYTVSLPKSWATEHRIDAGSILRLHPKGNGSLLVESTGDTNGDGDERTTTVDSGGLDRDGLARTLHALYIVGVDRIRLVDDTTHSTERRSTITRLAGRLSGLEVLETTETEITLRSLLDPGCVSIHKSVLRLKLITLGMARDAVRAFVTGDRSLADTVIERDDEADKLFAMVTRYFRRSLSNLAVIDKLDHSRDELFEYYYVARQFERIADHAEKIARLANEDALADDLDETLSSYADRARTIVDHAADVALSNAHVGMAYDATANRDALVDEITAFSHELHGRGEPEEIHRVSLLLDSTERTAEYGANVAEMAVQRTARQDELPDA</sequence>
<dbReference type="InterPro" id="IPR026022">
    <property type="entry name" value="PhoU_dom"/>
</dbReference>
<reference evidence="3 4" key="1">
    <citation type="journal article" date="2014" name="PLoS Genet.">
        <title>Phylogenetically driven sequencing of extremely halophilic archaea reveals strategies for static and dynamic osmo-response.</title>
        <authorList>
            <person name="Becker E.A."/>
            <person name="Seitzer P.M."/>
            <person name="Tritt A."/>
            <person name="Larsen D."/>
            <person name="Krusor M."/>
            <person name="Yao A.I."/>
            <person name="Wu D."/>
            <person name="Madern D."/>
            <person name="Eisen J.A."/>
            <person name="Darling A.E."/>
            <person name="Facciotti M.T."/>
        </authorList>
    </citation>
    <scope>NUCLEOTIDE SEQUENCE [LARGE SCALE GENOMIC DNA]</scope>
    <source>
        <strain evidence="3 4">DSM 5350</strain>
    </source>
</reference>
<evidence type="ECO:0000313" key="3">
    <source>
        <dbReference type="EMBL" id="EMA44852.1"/>
    </source>
</evidence>
<feature type="compositionally biased region" description="Basic and acidic residues" evidence="1">
    <location>
        <begin position="56"/>
        <end position="67"/>
    </location>
</feature>
<dbReference type="InterPro" id="IPR028366">
    <property type="entry name" value="PhoU"/>
</dbReference>
<dbReference type="GO" id="GO:0030643">
    <property type="term" value="P:intracellular phosphate ion homeostasis"/>
    <property type="evidence" value="ECO:0007669"/>
    <property type="project" value="InterPro"/>
</dbReference>
<dbReference type="GO" id="GO:0003677">
    <property type="term" value="F:DNA binding"/>
    <property type="evidence" value="ECO:0007669"/>
    <property type="project" value="InterPro"/>
</dbReference>
<dbReference type="SUPFAM" id="SSF109755">
    <property type="entry name" value="PhoU-like"/>
    <property type="match status" value="1"/>
</dbReference>
<dbReference type="Pfam" id="PF01895">
    <property type="entry name" value="PhoU"/>
    <property type="match status" value="1"/>
</dbReference>
<dbReference type="GO" id="GO:0045936">
    <property type="term" value="P:negative regulation of phosphate metabolic process"/>
    <property type="evidence" value="ECO:0007669"/>
    <property type="project" value="InterPro"/>
</dbReference>
<dbReference type="AlphaFoldDB" id="M0MGI5"/>
<evidence type="ECO:0000313" key="4">
    <source>
        <dbReference type="Proteomes" id="UP000011669"/>
    </source>
</evidence>
<dbReference type="InParanoid" id="M0MGI5"/>
<accession>M0MGI5</accession>
<dbReference type="OrthoDB" id="40991at2157"/>
<feature type="domain" description="SpoVT-AbrB" evidence="2">
    <location>
        <begin position="8"/>
        <end position="54"/>
    </location>
</feature>
<dbReference type="Proteomes" id="UP000011669">
    <property type="component" value="Unassembled WGS sequence"/>
</dbReference>